<keyword evidence="6" id="KW-0378">Hydrolase</keyword>
<evidence type="ECO:0000259" key="9">
    <source>
        <dbReference type="Pfam" id="PF13359"/>
    </source>
</evidence>
<keyword evidence="11" id="KW-1185">Reference proteome</keyword>
<gene>
    <name evidence="10" type="ORF">GIB67_020137</name>
</gene>
<keyword evidence="7" id="KW-0539">Nucleus</keyword>
<comment type="subcellular location">
    <subcellularLocation>
        <location evidence="2">Nucleus</location>
    </subcellularLocation>
</comment>
<dbReference type="EMBL" id="JACGCM010000769">
    <property type="protein sequence ID" value="KAF6166908.1"/>
    <property type="molecule type" value="Genomic_DNA"/>
</dbReference>
<evidence type="ECO:0000256" key="8">
    <source>
        <dbReference type="PROSITE-ProRule" id="PRU01011"/>
    </source>
</evidence>
<feature type="domain" description="DDE Tnp4" evidence="9">
    <location>
        <begin position="24"/>
        <end position="129"/>
    </location>
</feature>
<evidence type="ECO:0000313" key="11">
    <source>
        <dbReference type="Proteomes" id="UP000541444"/>
    </source>
</evidence>
<sequence>MTLISQQLHDHLDKALKQLFSSEYDDAEEGTAHDSNVLTQTVRDPANKFPLSPPTQDMFHSCDAAYMHTKYFMCPFKGVRYWLYDFRRGGQPTTKEEYFNCCHAKLRNVIERAFGVPKARFPILKMNPKVKQFKTEPLLDEDLFAAVFRDRVATGKYATGPARDDLDDFIQTTVDVKSDTEIGEEDSYFTTRHVESSEGWPHADSYFSHSDEFTPMESVHYTP</sequence>
<accession>A0A7J7NJ31</accession>
<comment type="caution">
    <text evidence="10">The sequence shown here is derived from an EMBL/GenBank/DDBJ whole genome shotgun (WGS) entry which is preliminary data.</text>
</comment>
<dbReference type="PANTHER" id="PTHR22930">
    <property type="match status" value="1"/>
</dbReference>
<dbReference type="Proteomes" id="UP000541444">
    <property type="component" value="Unassembled WGS sequence"/>
</dbReference>
<dbReference type="Pfam" id="PF13359">
    <property type="entry name" value="DDE_Tnp_4"/>
    <property type="match status" value="1"/>
</dbReference>
<dbReference type="OrthoDB" id="1681765at2759"/>
<organism evidence="10 11">
    <name type="scientific">Kingdonia uniflora</name>
    <dbReference type="NCBI Taxonomy" id="39325"/>
    <lineage>
        <taxon>Eukaryota</taxon>
        <taxon>Viridiplantae</taxon>
        <taxon>Streptophyta</taxon>
        <taxon>Embryophyta</taxon>
        <taxon>Tracheophyta</taxon>
        <taxon>Spermatophyta</taxon>
        <taxon>Magnoliopsida</taxon>
        <taxon>Ranunculales</taxon>
        <taxon>Circaeasteraceae</taxon>
        <taxon>Kingdonia</taxon>
    </lineage>
</organism>
<reference evidence="10 11" key="1">
    <citation type="journal article" date="2020" name="IScience">
        <title>Genome Sequencing of the Endangered Kingdonia uniflora (Circaeasteraceae, Ranunculales) Reveals Potential Mechanisms of Evolutionary Specialization.</title>
        <authorList>
            <person name="Sun Y."/>
            <person name="Deng T."/>
            <person name="Zhang A."/>
            <person name="Moore M.J."/>
            <person name="Landis J.B."/>
            <person name="Lin N."/>
            <person name="Zhang H."/>
            <person name="Zhang X."/>
            <person name="Huang J."/>
            <person name="Zhang X."/>
            <person name="Sun H."/>
            <person name="Wang H."/>
        </authorList>
    </citation>
    <scope>NUCLEOTIDE SEQUENCE [LARGE SCALE GENOMIC DNA]</scope>
    <source>
        <strain evidence="10">TB1705</strain>
        <tissue evidence="10">Leaf</tissue>
    </source>
</reference>
<feature type="repeat" description="Hemopexin" evidence="8">
    <location>
        <begin position="59"/>
        <end position="102"/>
    </location>
</feature>
<evidence type="ECO:0000256" key="4">
    <source>
        <dbReference type="ARBA" id="ARBA00022722"/>
    </source>
</evidence>
<evidence type="ECO:0000256" key="2">
    <source>
        <dbReference type="ARBA" id="ARBA00004123"/>
    </source>
</evidence>
<dbReference type="GO" id="GO:0046872">
    <property type="term" value="F:metal ion binding"/>
    <property type="evidence" value="ECO:0007669"/>
    <property type="project" value="UniProtKB-KW"/>
</dbReference>
<dbReference type="GO" id="GO:0004518">
    <property type="term" value="F:nuclease activity"/>
    <property type="evidence" value="ECO:0007669"/>
    <property type="project" value="UniProtKB-KW"/>
</dbReference>
<evidence type="ECO:0000256" key="5">
    <source>
        <dbReference type="ARBA" id="ARBA00022723"/>
    </source>
</evidence>
<keyword evidence="5" id="KW-0479">Metal-binding</keyword>
<protein>
    <recommendedName>
        <fullName evidence="9">DDE Tnp4 domain-containing protein</fullName>
    </recommendedName>
</protein>
<evidence type="ECO:0000256" key="1">
    <source>
        <dbReference type="ARBA" id="ARBA00001968"/>
    </source>
</evidence>
<dbReference type="AlphaFoldDB" id="A0A7J7NJ31"/>
<dbReference type="InterPro" id="IPR018487">
    <property type="entry name" value="Hemopexin-like_repeat"/>
</dbReference>
<dbReference type="GO" id="GO:0016787">
    <property type="term" value="F:hydrolase activity"/>
    <property type="evidence" value="ECO:0007669"/>
    <property type="project" value="UniProtKB-KW"/>
</dbReference>
<evidence type="ECO:0000256" key="7">
    <source>
        <dbReference type="ARBA" id="ARBA00023242"/>
    </source>
</evidence>
<dbReference type="InterPro" id="IPR027806">
    <property type="entry name" value="HARBI1_dom"/>
</dbReference>
<keyword evidence="4" id="KW-0540">Nuclease</keyword>
<name>A0A7J7NJ31_9MAGN</name>
<evidence type="ECO:0000256" key="3">
    <source>
        <dbReference type="ARBA" id="ARBA00006958"/>
    </source>
</evidence>
<evidence type="ECO:0000256" key="6">
    <source>
        <dbReference type="ARBA" id="ARBA00022801"/>
    </source>
</evidence>
<proteinExistence type="inferred from homology"/>
<dbReference type="GO" id="GO:0005634">
    <property type="term" value="C:nucleus"/>
    <property type="evidence" value="ECO:0007669"/>
    <property type="project" value="UniProtKB-SubCell"/>
</dbReference>
<comment type="similarity">
    <text evidence="3">Belongs to the HARBI1 family.</text>
</comment>
<dbReference type="InterPro" id="IPR045249">
    <property type="entry name" value="HARBI1-like"/>
</dbReference>
<dbReference type="PANTHER" id="PTHR22930:SF262">
    <property type="entry name" value="MYB_SANT-LIKE DOMAIN, HARBINGER TRANSPOSASE-DERIVED NUCLEASE DOMAIN PROTEIN-RELATED"/>
    <property type="match status" value="1"/>
</dbReference>
<evidence type="ECO:0000313" key="10">
    <source>
        <dbReference type="EMBL" id="KAF6166908.1"/>
    </source>
</evidence>
<comment type="cofactor">
    <cofactor evidence="1">
        <name>a divalent metal cation</name>
        <dbReference type="ChEBI" id="CHEBI:60240"/>
    </cofactor>
</comment>
<dbReference type="PROSITE" id="PS51642">
    <property type="entry name" value="HEMOPEXIN_2"/>
    <property type="match status" value="1"/>
</dbReference>